<dbReference type="GO" id="GO:0003755">
    <property type="term" value="F:peptidyl-prolyl cis-trans isomerase activity"/>
    <property type="evidence" value="ECO:0007669"/>
    <property type="project" value="UniProtKB-UniRule"/>
</dbReference>
<dbReference type="Pfam" id="PF00160">
    <property type="entry name" value="Pro_isomerase"/>
    <property type="match status" value="1"/>
</dbReference>
<dbReference type="Proteomes" id="UP000029079">
    <property type="component" value="Chromosome"/>
</dbReference>
<dbReference type="InterPro" id="IPR029000">
    <property type="entry name" value="Cyclophilin-like_dom_sf"/>
</dbReference>
<keyword evidence="2" id="KW-0697">Rotamase</keyword>
<dbReference type="PATRIC" id="fig|759620.7.peg.174"/>
<evidence type="ECO:0000313" key="6">
    <source>
        <dbReference type="EMBL" id="AIM62439.1"/>
    </source>
</evidence>
<dbReference type="InterPro" id="IPR002130">
    <property type="entry name" value="Cyclophilin-type_PPIase_dom"/>
</dbReference>
<dbReference type="AlphaFoldDB" id="A0A088GII0"/>
<dbReference type="InterPro" id="IPR044666">
    <property type="entry name" value="Cyclophilin_A-like"/>
</dbReference>
<keyword evidence="4" id="KW-0472">Membrane</keyword>
<keyword evidence="4" id="KW-1133">Transmembrane helix</keyword>
<dbReference type="Gene3D" id="2.40.100.10">
    <property type="entry name" value="Cyclophilin-like"/>
    <property type="match status" value="1"/>
</dbReference>
<dbReference type="PANTHER" id="PTHR45625:SF16">
    <property type="entry name" value="PEPTIDYL-PROLYL CIS-TRANS ISOMERASE"/>
    <property type="match status" value="1"/>
</dbReference>
<dbReference type="KEGG" id="wct:WS74_0187"/>
<organism evidence="6 7">
    <name type="scientific">Weissella ceti</name>
    <dbReference type="NCBI Taxonomy" id="759620"/>
    <lineage>
        <taxon>Bacteria</taxon>
        <taxon>Bacillati</taxon>
        <taxon>Bacillota</taxon>
        <taxon>Bacilli</taxon>
        <taxon>Lactobacillales</taxon>
        <taxon>Lactobacillaceae</taxon>
        <taxon>Weissella</taxon>
    </lineage>
</organism>
<evidence type="ECO:0000256" key="1">
    <source>
        <dbReference type="ARBA" id="ARBA00002388"/>
    </source>
</evidence>
<dbReference type="STRING" id="759620.WS105_0186"/>
<dbReference type="CDD" id="cd00317">
    <property type="entry name" value="cyclophilin"/>
    <property type="match status" value="1"/>
</dbReference>
<name>A0A088GII0_9LACO</name>
<dbReference type="PROSITE" id="PS50072">
    <property type="entry name" value="CSA_PPIASE_2"/>
    <property type="match status" value="1"/>
</dbReference>
<comment type="catalytic activity">
    <reaction evidence="2">
        <text>[protein]-peptidylproline (omega=180) = [protein]-peptidylproline (omega=0)</text>
        <dbReference type="Rhea" id="RHEA:16237"/>
        <dbReference type="Rhea" id="RHEA-COMP:10747"/>
        <dbReference type="Rhea" id="RHEA-COMP:10748"/>
        <dbReference type="ChEBI" id="CHEBI:83833"/>
        <dbReference type="ChEBI" id="CHEBI:83834"/>
        <dbReference type="EC" id="5.2.1.8"/>
    </reaction>
</comment>
<evidence type="ECO:0000313" key="7">
    <source>
        <dbReference type="Proteomes" id="UP000029079"/>
    </source>
</evidence>
<dbReference type="GO" id="GO:0006457">
    <property type="term" value="P:protein folding"/>
    <property type="evidence" value="ECO:0007669"/>
    <property type="project" value="InterPro"/>
</dbReference>
<protein>
    <recommendedName>
        <fullName evidence="2">Peptidyl-prolyl cis-trans isomerase</fullName>
        <shortName evidence="2">PPIase</shortName>
        <ecNumber evidence="2">5.2.1.8</ecNumber>
    </recommendedName>
</protein>
<feature type="domain" description="PPIase cyclophilin-type" evidence="5">
    <location>
        <begin position="71"/>
        <end position="252"/>
    </location>
</feature>
<keyword evidence="7" id="KW-1185">Reference proteome</keyword>
<gene>
    <name evidence="6" type="ORF">WS74_0187</name>
</gene>
<feature type="transmembrane region" description="Helical" evidence="4">
    <location>
        <begin position="7"/>
        <end position="26"/>
    </location>
</feature>
<dbReference type="PRINTS" id="PR00153">
    <property type="entry name" value="CSAPPISMRASE"/>
</dbReference>
<evidence type="ECO:0000256" key="3">
    <source>
        <dbReference type="SAM" id="MobiDB-lite"/>
    </source>
</evidence>
<evidence type="ECO:0000256" key="2">
    <source>
        <dbReference type="RuleBase" id="RU363019"/>
    </source>
</evidence>
<comment type="similarity">
    <text evidence="2">Belongs to the cyclophilin-type PPIase family.</text>
</comment>
<reference evidence="7" key="2">
    <citation type="submission" date="2014-08" db="EMBL/GenBank/DDBJ databases">
        <title>Complete genome of Weissella ceti strain WS74 isolated from diseased rainbow trout in Brazil.</title>
        <authorList>
            <person name="Figueiredo H.C.P."/>
            <person name="Leal C.A.G."/>
            <person name="Pereira F.L."/>
            <person name="Soares S.C."/>
            <person name="Dorella F.A."/>
            <person name="Carvalho A.F."/>
            <person name="Azevedo V.A.C."/>
        </authorList>
    </citation>
    <scope>NUCLEOTIDE SEQUENCE [LARGE SCALE GENOMIC DNA]</scope>
    <source>
        <strain evidence="7">WS74</strain>
    </source>
</reference>
<proteinExistence type="inferred from homology"/>
<dbReference type="PANTHER" id="PTHR45625">
    <property type="entry name" value="PEPTIDYL-PROLYL CIS-TRANS ISOMERASE-RELATED"/>
    <property type="match status" value="1"/>
</dbReference>
<keyword evidence="2 6" id="KW-0413">Isomerase</keyword>
<accession>A0A088GII0</accession>
<dbReference type="SUPFAM" id="SSF50891">
    <property type="entry name" value="Cyclophilin-like"/>
    <property type="match status" value="1"/>
</dbReference>
<comment type="function">
    <text evidence="1 2">PPIases accelerate the folding of proteins. It catalyzes the cis-trans isomerization of proline imidic peptide bonds in oligopeptides.</text>
</comment>
<reference evidence="6 7" key="1">
    <citation type="journal article" date="2014" name="Genome Announc.">
        <title>Complete Genome Sequences of Fish Pathogenic Weissella ceti Strains WS74 and WS105.</title>
        <authorList>
            <person name="Figueiredo H.C."/>
            <person name="Leal C.A."/>
            <person name="Dorella F.A."/>
            <person name="Carvalho A.F."/>
            <person name="Soares S.C."/>
            <person name="Pereira F.L."/>
            <person name="Azevedo V.A."/>
        </authorList>
    </citation>
    <scope>NUCLEOTIDE SEQUENCE [LARGE SCALE GENOMIC DNA]</scope>
    <source>
        <strain evidence="6 7">WS74</strain>
    </source>
</reference>
<feature type="region of interest" description="Disordered" evidence="3">
    <location>
        <begin position="126"/>
        <end position="149"/>
    </location>
</feature>
<evidence type="ECO:0000259" key="5">
    <source>
        <dbReference type="PROSITE" id="PS50072"/>
    </source>
</evidence>
<evidence type="ECO:0000256" key="4">
    <source>
        <dbReference type="SAM" id="Phobius"/>
    </source>
</evidence>
<dbReference type="KEGG" id="wci:WS105_0186"/>
<keyword evidence="4" id="KW-0812">Transmembrane</keyword>
<dbReference type="InterPro" id="IPR020892">
    <property type="entry name" value="Cyclophilin-type_PPIase_CS"/>
</dbReference>
<dbReference type="PROSITE" id="PS00170">
    <property type="entry name" value="CSA_PPIASE_1"/>
    <property type="match status" value="1"/>
</dbReference>
<dbReference type="EC" id="5.2.1.8" evidence="2"/>
<sequence length="252" mass="27869">MKKIKLEYVIGIVVALILVGSFAFIYQKQANVYKNAVNEENKVVSDKRANKEKLDKLDFPQLSDEVKKDESVVTLQTSEGDIKIKIFDKYTPLAAENFVTHAKDGYYNGTIFHRVMQDFMIQGGDPEGTGRGGESIWNGKDKKKDSGNGFKNEANMALYNIRGAVSMANAGPDTNGSQFFINQNKDDQGIKLDKNEYPTKILEAYKKGGNPMLDGSYTVFGQVIEGMDVVDKIAASKVEDGESGEKSKPVKL</sequence>
<dbReference type="EMBL" id="CP009223">
    <property type="protein sequence ID" value="AIM62439.1"/>
    <property type="molecule type" value="Genomic_DNA"/>
</dbReference>